<accession>A0A3S0VGZ1</accession>
<dbReference type="InterPro" id="IPR025716">
    <property type="entry name" value="Post-transcriptional_regulator"/>
</dbReference>
<dbReference type="OrthoDB" id="2990595at2"/>
<dbReference type="Pfam" id="PF13797">
    <property type="entry name" value="Post_transc_reg"/>
    <property type="match status" value="1"/>
</dbReference>
<sequence>MANQHLYQRFYPALKPALKSKAEELNLLGLGAVKEVEIWMYLTRKKWKRPQEKIHLYELVNDILTINSSQFMTFVTIEAYKAPNIWNDLSSEDLKELLKD</sequence>
<proteinExistence type="predicted"/>
<reference evidence="1 2" key="1">
    <citation type="submission" date="2018-12" db="EMBL/GenBank/DDBJ databases">
        <title>Bacillus chawlae sp. nov., Bacillus glennii sp. nov., and Bacillus saganii sp. nov. Isolated from the Vehicle Assembly Building at Kennedy Space Center where the Viking Spacecraft were Assembled.</title>
        <authorList>
            <person name="Seuylemezian A."/>
            <person name="Vaishampayan P."/>
        </authorList>
    </citation>
    <scope>NUCLEOTIDE SEQUENCE [LARGE SCALE GENOMIC DNA]</scope>
    <source>
        <strain evidence="1 2">L5</strain>
    </source>
</reference>
<dbReference type="AlphaFoldDB" id="A0A3S0VGZ1"/>
<organism evidence="1 2">
    <name type="scientific">Peribacillus cavernae</name>
    <dbReference type="NCBI Taxonomy" id="1674310"/>
    <lineage>
        <taxon>Bacteria</taxon>
        <taxon>Bacillati</taxon>
        <taxon>Bacillota</taxon>
        <taxon>Bacilli</taxon>
        <taxon>Bacillales</taxon>
        <taxon>Bacillaceae</taxon>
        <taxon>Peribacillus</taxon>
    </lineage>
</organism>
<dbReference type="EMBL" id="RYZZ01000020">
    <property type="protein sequence ID" value="RUQ27785.1"/>
    <property type="molecule type" value="Genomic_DNA"/>
</dbReference>
<evidence type="ECO:0000313" key="2">
    <source>
        <dbReference type="Proteomes" id="UP000267430"/>
    </source>
</evidence>
<gene>
    <name evidence="1" type="ORF">ELQ35_14715</name>
</gene>
<keyword evidence="2" id="KW-1185">Reference proteome</keyword>
<name>A0A3S0VGZ1_9BACI</name>
<evidence type="ECO:0000313" key="1">
    <source>
        <dbReference type="EMBL" id="RUQ27785.1"/>
    </source>
</evidence>
<dbReference type="RefSeq" id="WP_126865579.1">
    <property type="nucleotide sequence ID" value="NZ_JAUSTX010000008.1"/>
</dbReference>
<comment type="caution">
    <text evidence="1">The sequence shown here is derived from an EMBL/GenBank/DDBJ whole genome shotgun (WGS) entry which is preliminary data.</text>
</comment>
<protein>
    <submittedName>
        <fullName evidence="1">Post-transcriptional regulator</fullName>
    </submittedName>
</protein>
<dbReference type="Proteomes" id="UP000267430">
    <property type="component" value="Unassembled WGS sequence"/>
</dbReference>